<dbReference type="InterPro" id="IPR050121">
    <property type="entry name" value="Cytochrome_P450_monoxygenase"/>
</dbReference>
<keyword evidence="7" id="KW-0812">Transmembrane</keyword>
<dbReference type="InterPro" id="IPR002401">
    <property type="entry name" value="Cyt_P450_E_grp-I"/>
</dbReference>
<dbReference type="SUPFAM" id="SSF48264">
    <property type="entry name" value="Cytochrome P450"/>
    <property type="match status" value="1"/>
</dbReference>
<evidence type="ECO:0000256" key="6">
    <source>
        <dbReference type="RuleBase" id="RU000461"/>
    </source>
</evidence>
<dbReference type="InterPro" id="IPR017972">
    <property type="entry name" value="Cyt_P450_CS"/>
</dbReference>
<keyword evidence="6" id="KW-0560">Oxidoreductase</keyword>
<evidence type="ECO:0000313" key="9">
    <source>
        <dbReference type="Proteomes" id="UP001583177"/>
    </source>
</evidence>
<dbReference type="InterPro" id="IPR001128">
    <property type="entry name" value="Cyt_P450"/>
</dbReference>
<dbReference type="PANTHER" id="PTHR24305:SF232">
    <property type="entry name" value="P450, PUTATIVE (EUROFUNG)-RELATED"/>
    <property type="match status" value="1"/>
</dbReference>
<reference evidence="8 9" key="1">
    <citation type="journal article" date="2024" name="IMA Fungus">
        <title>IMA Genome - F19 : A genome assembly and annotation guide to empower mycologists, including annotated draft genome sequences of Ceratocystis pirilliformis, Diaporthe australafricana, Fusarium ophioides, Paecilomyces lecythidis, and Sporothrix stenoceras.</title>
        <authorList>
            <person name="Aylward J."/>
            <person name="Wilson A.M."/>
            <person name="Visagie C.M."/>
            <person name="Spraker J."/>
            <person name="Barnes I."/>
            <person name="Buitendag C."/>
            <person name="Ceriani C."/>
            <person name="Del Mar Angel L."/>
            <person name="du Plessis D."/>
            <person name="Fuchs T."/>
            <person name="Gasser K."/>
            <person name="Kramer D."/>
            <person name="Li W."/>
            <person name="Munsamy K."/>
            <person name="Piso A."/>
            <person name="Price J.L."/>
            <person name="Sonnekus B."/>
            <person name="Thomas C."/>
            <person name="van der Nest A."/>
            <person name="van Dijk A."/>
            <person name="van Heerden A."/>
            <person name="van Vuuren N."/>
            <person name="Yilmaz N."/>
            <person name="Duong T.A."/>
            <person name="van der Merwe N.A."/>
            <person name="Wingfield M.J."/>
            <person name="Wingfield B.D."/>
        </authorList>
    </citation>
    <scope>NUCLEOTIDE SEQUENCE [LARGE SCALE GENOMIC DNA]</scope>
    <source>
        <strain evidence="8 9">CMW 18300</strain>
    </source>
</reference>
<dbReference type="PRINTS" id="PR00463">
    <property type="entry name" value="EP450I"/>
</dbReference>
<evidence type="ECO:0000256" key="7">
    <source>
        <dbReference type="SAM" id="Phobius"/>
    </source>
</evidence>
<keyword evidence="5 6" id="KW-0408">Iron</keyword>
<dbReference type="EMBL" id="JAWRVE010000002">
    <property type="protein sequence ID" value="KAL1883170.1"/>
    <property type="molecule type" value="Genomic_DNA"/>
</dbReference>
<comment type="cofactor">
    <cofactor evidence="1">
        <name>heme</name>
        <dbReference type="ChEBI" id="CHEBI:30413"/>
    </cofactor>
</comment>
<evidence type="ECO:0000256" key="3">
    <source>
        <dbReference type="ARBA" id="ARBA00022617"/>
    </source>
</evidence>
<name>A0ABR3Y5E6_9PEZI</name>
<evidence type="ECO:0000256" key="5">
    <source>
        <dbReference type="ARBA" id="ARBA00023004"/>
    </source>
</evidence>
<sequence>MTLKETTAYPELLGRLQPLSGLVSPVIVLVITLLVVSLYALYQKFLPKPIPGIPYNEKASRRLLGDAPDMMEELKATSEFNLWCARQVDKMKSPLCQVFINPFTKPWLLLADFPETQDIMMRRKDFDRSTFISDGMLPLGNFQARAKTNEDWKASRLWVQDLMTPTFLNNFAGPSVHSHVLELVSIWDTKARLAEGRPFKATGDLMSVATDTMISFSFGDNFDCSDAKPQLELLAQLDPSKLEIGGYDDEVVYPQAPIHEFVTAAHQGTEIVEVSVNAWMPRLLAVWHRNFSRWYRGVMGIKERVVKEQIEIALRNVRKGGAKTSVEHMLVREQAIASKAGRQPDYFSQKFKDEVFGLILAGLHTTGSALAWIVKFLTENQDVQSKLRSELHGAYAEALAEGRSPSYAEFTRGKPLPYLEAVVEEALRCHSTTVTREATRDTEILGHRVPKGSTVFLVSNGPGYYSPSFPIDDSKRSPTSRAAGSFGRWDETKDMRAFEPERWLVRKEGGEVEFDANAGPQTIFGLGPRGCFGRRLAYIEMRMVAALLVWNFELQEVPKALSSHAATDGISHRAKQCYVRPRKL</sequence>
<keyword evidence="6" id="KW-0503">Monooxygenase</keyword>
<dbReference type="Gene3D" id="1.10.630.10">
    <property type="entry name" value="Cytochrome P450"/>
    <property type="match status" value="1"/>
</dbReference>
<dbReference type="Proteomes" id="UP001583177">
    <property type="component" value="Unassembled WGS sequence"/>
</dbReference>
<proteinExistence type="inferred from homology"/>
<keyword evidence="4 6" id="KW-0479">Metal-binding</keyword>
<evidence type="ECO:0008006" key="10">
    <source>
        <dbReference type="Google" id="ProtNLM"/>
    </source>
</evidence>
<evidence type="ECO:0000313" key="8">
    <source>
        <dbReference type="EMBL" id="KAL1883170.1"/>
    </source>
</evidence>
<comment type="similarity">
    <text evidence="2 6">Belongs to the cytochrome P450 family.</text>
</comment>
<comment type="caution">
    <text evidence="8">The sequence shown here is derived from an EMBL/GenBank/DDBJ whole genome shotgun (WGS) entry which is preliminary data.</text>
</comment>
<keyword evidence="7" id="KW-0472">Membrane</keyword>
<protein>
    <recommendedName>
        <fullName evidence="10">Cytochrome P450</fullName>
    </recommendedName>
</protein>
<organism evidence="8 9">
    <name type="scientific">Diaporthe australafricana</name>
    <dbReference type="NCBI Taxonomy" id="127596"/>
    <lineage>
        <taxon>Eukaryota</taxon>
        <taxon>Fungi</taxon>
        <taxon>Dikarya</taxon>
        <taxon>Ascomycota</taxon>
        <taxon>Pezizomycotina</taxon>
        <taxon>Sordariomycetes</taxon>
        <taxon>Sordariomycetidae</taxon>
        <taxon>Diaporthales</taxon>
        <taxon>Diaporthaceae</taxon>
        <taxon>Diaporthe</taxon>
    </lineage>
</organism>
<evidence type="ECO:0000256" key="1">
    <source>
        <dbReference type="ARBA" id="ARBA00001971"/>
    </source>
</evidence>
<gene>
    <name evidence="8" type="ORF">Daus18300_000228</name>
</gene>
<dbReference type="PRINTS" id="PR00385">
    <property type="entry name" value="P450"/>
</dbReference>
<evidence type="ECO:0000256" key="2">
    <source>
        <dbReference type="ARBA" id="ARBA00010617"/>
    </source>
</evidence>
<dbReference type="PANTHER" id="PTHR24305">
    <property type="entry name" value="CYTOCHROME P450"/>
    <property type="match status" value="1"/>
</dbReference>
<accession>A0ABR3Y5E6</accession>
<dbReference type="Pfam" id="PF00067">
    <property type="entry name" value="p450"/>
    <property type="match status" value="2"/>
</dbReference>
<keyword evidence="9" id="KW-1185">Reference proteome</keyword>
<dbReference type="InterPro" id="IPR036396">
    <property type="entry name" value="Cyt_P450_sf"/>
</dbReference>
<feature type="transmembrane region" description="Helical" evidence="7">
    <location>
        <begin position="22"/>
        <end position="42"/>
    </location>
</feature>
<keyword evidence="3 6" id="KW-0349">Heme</keyword>
<evidence type="ECO:0000256" key="4">
    <source>
        <dbReference type="ARBA" id="ARBA00022723"/>
    </source>
</evidence>
<dbReference type="PROSITE" id="PS00086">
    <property type="entry name" value="CYTOCHROME_P450"/>
    <property type="match status" value="1"/>
</dbReference>
<keyword evidence="7" id="KW-1133">Transmembrane helix</keyword>